<evidence type="ECO:0000313" key="3">
    <source>
        <dbReference type="EMBL" id="KAA6383646.1"/>
    </source>
</evidence>
<dbReference type="PANTHER" id="PTHR12419">
    <property type="entry name" value="OTU DOMAIN CONTAINING PROTEIN"/>
    <property type="match status" value="1"/>
</dbReference>
<dbReference type="SUPFAM" id="SSF54001">
    <property type="entry name" value="Cysteine proteinases"/>
    <property type="match status" value="1"/>
</dbReference>
<feature type="domain" description="OTU" evidence="2">
    <location>
        <begin position="43"/>
        <end position="164"/>
    </location>
</feature>
<evidence type="ECO:0000256" key="1">
    <source>
        <dbReference type="SAM" id="MobiDB-lite"/>
    </source>
</evidence>
<dbReference type="AlphaFoldDB" id="A0A5J4VMI0"/>
<feature type="region of interest" description="Disordered" evidence="1">
    <location>
        <begin position="299"/>
        <end position="352"/>
    </location>
</feature>
<reference evidence="3 4" key="1">
    <citation type="submission" date="2019-03" db="EMBL/GenBank/DDBJ databases">
        <title>Single cell metagenomics reveals metabolic interactions within the superorganism composed of flagellate Streblomastix strix and complex community of Bacteroidetes bacteria on its surface.</title>
        <authorList>
            <person name="Treitli S.C."/>
            <person name="Kolisko M."/>
            <person name="Husnik F."/>
            <person name="Keeling P."/>
            <person name="Hampl V."/>
        </authorList>
    </citation>
    <scope>NUCLEOTIDE SEQUENCE [LARGE SCALE GENOMIC DNA]</scope>
    <source>
        <strain evidence="3">ST1C</strain>
    </source>
</reference>
<dbReference type="GO" id="GO:0016579">
    <property type="term" value="P:protein deubiquitination"/>
    <property type="evidence" value="ECO:0007669"/>
    <property type="project" value="TreeGrafter"/>
</dbReference>
<dbReference type="InterPro" id="IPR003323">
    <property type="entry name" value="OTU_dom"/>
</dbReference>
<dbReference type="Pfam" id="PF02338">
    <property type="entry name" value="OTU"/>
    <property type="match status" value="1"/>
</dbReference>
<evidence type="ECO:0000313" key="4">
    <source>
        <dbReference type="Proteomes" id="UP000324800"/>
    </source>
</evidence>
<feature type="compositionally biased region" description="Basic residues" evidence="1">
    <location>
        <begin position="11"/>
        <end position="22"/>
    </location>
</feature>
<comment type="caution">
    <text evidence="3">The sequence shown here is derived from an EMBL/GenBank/DDBJ whole genome shotgun (WGS) entry which is preliminary data.</text>
</comment>
<feature type="region of interest" description="Disordered" evidence="1">
    <location>
        <begin position="1"/>
        <end position="32"/>
    </location>
</feature>
<accession>A0A5J4VMI0</accession>
<feature type="compositionally biased region" description="Low complexity" evidence="1">
    <location>
        <begin position="300"/>
        <end position="330"/>
    </location>
</feature>
<dbReference type="OrthoDB" id="415023at2759"/>
<name>A0A5J4VMI0_9EUKA</name>
<feature type="region of interest" description="Disordered" evidence="1">
    <location>
        <begin position="256"/>
        <end position="276"/>
    </location>
</feature>
<dbReference type="GO" id="GO:0004843">
    <property type="term" value="F:cysteine-type deubiquitinase activity"/>
    <property type="evidence" value="ECO:0007669"/>
    <property type="project" value="TreeGrafter"/>
</dbReference>
<gene>
    <name evidence="3" type="ORF">EZS28_020827</name>
</gene>
<evidence type="ECO:0000259" key="2">
    <source>
        <dbReference type="PROSITE" id="PS50802"/>
    </source>
</evidence>
<dbReference type="Gene3D" id="3.90.70.80">
    <property type="match status" value="1"/>
</dbReference>
<organism evidence="3 4">
    <name type="scientific">Streblomastix strix</name>
    <dbReference type="NCBI Taxonomy" id="222440"/>
    <lineage>
        <taxon>Eukaryota</taxon>
        <taxon>Metamonada</taxon>
        <taxon>Preaxostyla</taxon>
        <taxon>Oxymonadida</taxon>
        <taxon>Streblomastigidae</taxon>
        <taxon>Streblomastix</taxon>
    </lineage>
</organism>
<protein>
    <recommendedName>
        <fullName evidence="2">OTU domain-containing protein</fullName>
    </recommendedName>
</protein>
<dbReference type="InterPro" id="IPR038765">
    <property type="entry name" value="Papain-like_cys_pep_sf"/>
</dbReference>
<dbReference type="InterPro" id="IPR050704">
    <property type="entry name" value="Peptidase_C85-like"/>
</dbReference>
<feature type="compositionally biased region" description="Basic and acidic residues" evidence="1">
    <location>
        <begin position="23"/>
        <end position="32"/>
    </location>
</feature>
<dbReference type="PROSITE" id="PS50802">
    <property type="entry name" value="OTU"/>
    <property type="match status" value="1"/>
</dbReference>
<proteinExistence type="predicted"/>
<dbReference type="Proteomes" id="UP000324800">
    <property type="component" value="Unassembled WGS sequence"/>
</dbReference>
<sequence>MKGGGGEQHKASGKKTHKKKKEDKKSIRRDTEKLGMEIREQGFYIKDVDMDGNCFFSSCSDQLFGSDSKHSQLRKQVIGYMKLKPDKFEQFLSQDEPWNIYLSEMEEDGTWGDHLVVQALSESMSVNIVVLQAGRQPMIVQNNFDNNIIVGYVGDSHYVSIRRIDEQSKNDGIPCKPFRFPNSPFLDSSPIDTEQTHISSSSLQGTIQSNEMNKKQNILSHHSKINSHINQHQHQHGHQLGHIQTNEQFFRHKLKDKRQSIESPGQNETPLDGYSSNSFSFQSPFPVIQPSPIVLQTPLNYPSSSPSGQISLPISSLIPSPSNSSSNSKSSLHRSLKDSSSDESQMIHHIKN</sequence>
<dbReference type="CDD" id="cd22771">
    <property type="entry name" value="OTU_plant_OTU7-like"/>
    <property type="match status" value="1"/>
</dbReference>
<dbReference type="EMBL" id="SNRW01006143">
    <property type="protein sequence ID" value="KAA6383646.1"/>
    <property type="molecule type" value="Genomic_DNA"/>
</dbReference>